<organism evidence="11 12">
    <name type="scientific">Candida orthopsilosis (strain 90-125)</name>
    <name type="common">Yeast</name>
    <dbReference type="NCBI Taxonomy" id="1136231"/>
    <lineage>
        <taxon>Eukaryota</taxon>
        <taxon>Fungi</taxon>
        <taxon>Dikarya</taxon>
        <taxon>Ascomycota</taxon>
        <taxon>Saccharomycotina</taxon>
        <taxon>Pichiomycetes</taxon>
        <taxon>Debaryomycetaceae</taxon>
        <taxon>Candida/Lodderomyces clade</taxon>
        <taxon>Candida</taxon>
    </lineage>
</organism>
<reference evidence="11 12" key="1">
    <citation type="journal article" date="2012" name="PLoS ONE">
        <title>Sequence and analysis of the genome of the pathogenic yeast Candida orthopsilosis.</title>
        <authorList>
            <person name="Riccombeni A."/>
            <person name="Vidanes G."/>
            <person name="Proux-Wera E."/>
            <person name="Wolfe K.H."/>
            <person name="Butler G."/>
        </authorList>
    </citation>
    <scope>NUCLEOTIDE SEQUENCE [LARGE SCALE GENOMIC DNA]</scope>
    <source>
        <strain evidence="11 12">Co 90-125</strain>
    </source>
</reference>
<dbReference type="PANTHER" id="PTHR16062:SF19">
    <property type="entry name" value="PROTEIN POLYBROMO-1"/>
    <property type="match status" value="1"/>
</dbReference>
<evidence type="ECO:0000256" key="9">
    <source>
        <dbReference type="SAM" id="MobiDB-lite"/>
    </source>
</evidence>
<dbReference type="SUPFAM" id="SSF47370">
    <property type="entry name" value="Bromodomain"/>
    <property type="match status" value="2"/>
</dbReference>
<dbReference type="EMBL" id="HE681719">
    <property type="protein sequence ID" value="CCG21618.1"/>
    <property type="molecule type" value="Genomic_DNA"/>
</dbReference>
<proteinExistence type="predicted"/>
<feature type="compositionally biased region" description="Basic and acidic residues" evidence="9">
    <location>
        <begin position="348"/>
        <end position="359"/>
    </location>
</feature>
<sequence length="607" mass="68138">MPPKRKGNVSSPIALKKPRVSIHSPEENKAFYQSTINLVLDLREGEEQLAAAFIKLPSKKLYPDYYHLIKSPISINEIQKRINTRYTGESTDEFLDDFNLLLNNATAYNDADSWIVTNAKKLVDFVTDQVTEYENSAPTAVDVKQPKIKLKLKSPASVVPTNSASPKAEEIAFGKLPELCANLVKDVMNHEFEEIGVISGPFLEEVDQDIYTDYANFVSKPMAFNTLLSMLEAKKLFSPKYPLLDNLRKFHDTATLIFTNARAYNNEESQIHQDAVLLQKYFEEQYDILKKKVEATDVAKQKPAKLKISLNKNSEKKAKRTINHVEDEGEDTMDDGLDDASGIDDDDSKVRVKLEEDRATPSGKPPVEIHLDKTNDNTMGKTLPTLLESNSIIQESSLFSSPAIVSHITKYAQEKLDASLSLQPPQDIEIKQDLFPAQSQSSIATLFSYKVPANGYVDQSYTVTLPNDVSPYVSLKASLHHLLYLAKKPDLTDGHGYLNSTSDVEFQCSLTVNNEVLSQPNDCFEEIEGHENLLAVQYDIKLANGLNMLTFECKVAPSLSRKVKNTVVQEQTDELSGSRHTRHQLQQMKMSWDVESITFFVVCNSAN</sequence>
<keyword evidence="5 8" id="KW-0103">Bromodomain</keyword>
<keyword evidence="3" id="KW-0156">Chromatin regulator</keyword>
<feature type="domain" description="Bromo" evidence="10">
    <location>
        <begin position="45"/>
        <end position="116"/>
    </location>
</feature>
<dbReference type="KEGG" id="cot:CORT_0A12330"/>
<evidence type="ECO:0000313" key="11">
    <source>
        <dbReference type="EMBL" id="CCG21618.1"/>
    </source>
</evidence>
<keyword evidence="12" id="KW-1185">Reference proteome</keyword>
<evidence type="ECO:0000256" key="4">
    <source>
        <dbReference type="ARBA" id="ARBA00023015"/>
    </source>
</evidence>
<keyword evidence="4" id="KW-0805">Transcription regulation</keyword>
<dbReference type="Pfam" id="PF00439">
    <property type="entry name" value="Bromodomain"/>
    <property type="match status" value="2"/>
</dbReference>
<dbReference type="RefSeq" id="XP_003867056.1">
    <property type="nucleotide sequence ID" value="XM_003867008.1"/>
</dbReference>
<accession>H8WYY6</accession>
<dbReference type="Proteomes" id="UP000005018">
    <property type="component" value="Chromosome 1"/>
</dbReference>
<dbReference type="OrthoDB" id="1742084at2759"/>
<dbReference type="GO" id="GO:0003682">
    <property type="term" value="F:chromatin binding"/>
    <property type="evidence" value="ECO:0007669"/>
    <property type="project" value="TreeGrafter"/>
</dbReference>
<dbReference type="AlphaFoldDB" id="H8WYY6"/>
<feature type="domain" description="Bromo" evidence="10">
    <location>
        <begin position="194"/>
        <end position="272"/>
    </location>
</feature>
<feature type="region of interest" description="Disordered" evidence="9">
    <location>
        <begin position="317"/>
        <end position="376"/>
    </location>
</feature>
<dbReference type="PROSITE" id="PS50014">
    <property type="entry name" value="BROMODOMAIN_2"/>
    <property type="match status" value="2"/>
</dbReference>
<comment type="subcellular location">
    <subcellularLocation>
        <location evidence="1">Nucleus</location>
    </subcellularLocation>
</comment>
<dbReference type="GO" id="GO:0006338">
    <property type="term" value="P:chromatin remodeling"/>
    <property type="evidence" value="ECO:0007669"/>
    <property type="project" value="InterPro"/>
</dbReference>
<evidence type="ECO:0000259" key="10">
    <source>
        <dbReference type="PROSITE" id="PS50014"/>
    </source>
</evidence>
<gene>
    <name evidence="11" type="ORF">CORT_0A12330</name>
</gene>
<evidence type="ECO:0000256" key="6">
    <source>
        <dbReference type="ARBA" id="ARBA00023163"/>
    </source>
</evidence>
<dbReference type="InterPro" id="IPR036427">
    <property type="entry name" value="Bromodomain-like_sf"/>
</dbReference>
<name>H8WYY6_CANO9</name>
<keyword evidence="2" id="KW-0677">Repeat</keyword>
<dbReference type="GeneID" id="14537150"/>
<dbReference type="CDD" id="cd04369">
    <property type="entry name" value="Bromodomain"/>
    <property type="match status" value="2"/>
</dbReference>
<dbReference type="GO" id="GO:0006368">
    <property type="term" value="P:transcription elongation by RNA polymerase II"/>
    <property type="evidence" value="ECO:0007669"/>
    <property type="project" value="TreeGrafter"/>
</dbReference>
<evidence type="ECO:0000313" key="12">
    <source>
        <dbReference type="Proteomes" id="UP000005018"/>
    </source>
</evidence>
<protein>
    <recommendedName>
        <fullName evidence="10">Bromo domain-containing protein</fullName>
    </recommendedName>
</protein>
<evidence type="ECO:0000256" key="8">
    <source>
        <dbReference type="PROSITE-ProRule" id="PRU00035"/>
    </source>
</evidence>
<keyword evidence="6" id="KW-0804">Transcription</keyword>
<dbReference type="Gene3D" id="1.20.920.10">
    <property type="entry name" value="Bromodomain-like"/>
    <property type="match status" value="2"/>
</dbReference>
<dbReference type="InterPro" id="IPR001487">
    <property type="entry name" value="Bromodomain"/>
</dbReference>
<dbReference type="GO" id="GO:0016586">
    <property type="term" value="C:RSC-type complex"/>
    <property type="evidence" value="ECO:0007669"/>
    <property type="project" value="InterPro"/>
</dbReference>
<keyword evidence="7" id="KW-0539">Nucleus</keyword>
<dbReference type="HOGENOM" id="CLU_035525_0_0_1"/>
<feature type="compositionally biased region" description="Acidic residues" evidence="9">
    <location>
        <begin position="327"/>
        <end position="347"/>
    </location>
</feature>
<dbReference type="InterPro" id="IPR037382">
    <property type="entry name" value="Rsc/polybromo"/>
</dbReference>
<evidence type="ECO:0000256" key="3">
    <source>
        <dbReference type="ARBA" id="ARBA00022853"/>
    </source>
</evidence>
<evidence type="ECO:0000256" key="7">
    <source>
        <dbReference type="ARBA" id="ARBA00023242"/>
    </source>
</evidence>
<dbReference type="SMART" id="SM00297">
    <property type="entry name" value="BROMO"/>
    <property type="match status" value="2"/>
</dbReference>
<dbReference type="PANTHER" id="PTHR16062">
    <property type="entry name" value="SWI/SNF-RELATED"/>
    <property type="match status" value="1"/>
</dbReference>
<dbReference type="eggNOG" id="KOG1827">
    <property type="taxonomic scope" value="Eukaryota"/>
</dbReference>
<evidence type="ECO:0000256" key="1">
    <source>
        <dbReference type="ARBA" id="ARBA00004123"/>
    </source>
</evidence>
<evidence type="ECO:0000256" key="2">
    <source>
        <dbReference type="ARBA" id="ARBA00022737"/>
    </source>
</evidence>
<evidence type="ECO:0000256" key="5">
    <source>
        <dbReference type="ARBA" id="ARBA00023117"/>
    </source>
</evidence>